<comment type="caution">
    <text evidence="1">The sequence shown here is derived from an EMBL/GenBank/DDBJ whole genome shotgun (WGS) entry which is preliminary data.</text>
</comment>
<keyword evidence="2" id="KW-1185">Reference proteome</keyword>
<organism evidence="1 2">
    <name type="scientific">Petrolisthes manimaculis</name>
    <dbReference type="NCBI Taxonomy" id="1843537"/>
    <lineage>
        <taxon>Eukaryota</taxon>
        <taxon>Metazoa</taxon>
        <taxon>Ecdysozoa</taxon>
        <taxon>Arthropoda</taxon>
        <taxon>Crustacea</taxon>
        <taxon>Multicrustacea</taxon>
        <taxon>Malacostraca</taxon>
        <taxon>Eumalacostraca</taxon>
        <taxon>Eucarida</taxon>
        <taxon>Decapoda</taxon>
        <taxon>Pleocyemata</taxon>
        <taxon>Anomura</taxon>
        <taxon>Galatheoidea</taxon>
        <taxon>Porcellanidae</taxon>
        <taxon>Petrolisthes</taxon>
    </lineage>
</organism>
<dbReference type="EMBL" id="JAWZYT010002540">
    <property type="protein sequence ID" value="KAK4303726.1"/>
    <property type="molecule type" value="Genomic_DNA"/>
</dbReference>
<dbReference type="Proteomes" id="UP001292094">
    <property type="component" value="Unassembled WGS sequence"/>
</dbReference>
<sequence>MSPQKEDPHENEKVAAVRKHLLGSNKPCSHVSSLLQLPFMDLHSPFPLVPLQILSTFRVLCDGNDVGVALNLTFTS</sequence>
<proteinExistence type="predicted"/>
<reference evidence="1" key="1">
    <citation type="submission" date="2023-11" db="EMBL/GenBank/DDBJ databases">
        <title>Genome assemblies of two species of porcelain crab, Petrolisthes cinctipes and Petrolisthes manimaculis (Anomura: Porcellanidae).</title>
        <authorList>
            <person name="Angst P."/>
        </authorList>
    </citation>
    <scope>NUCLEOTIDE SEQUENCE</scope>
    <source>
        <strain evidence="1">PB745_02</strain>
        <tissue evidence="1">Gill</tissue>
    </source>
</reference>
<protein>
    <submittedName>
        <fullName evidence="1">Uncharacterized protein</fullName>
    </submittedName>
</protein>
<accession>A0AAE1U074</accession>
<gene>
    <name evidence="1" type="ORF">Pmani_024286</name>
</gene>
<dbReference type="AlphaFoldDB" id="A0AAE1U074"/>
<evidence type="ECO:0000313" key="1">
    <source>
        <dbReference type="EMBL" id="KAK4303726.1"/>
    </source>
</evidence>
<name>A0AAE1U074_9EUCA</name>
<evidence type="ECO:0000313" key="2">
    <source>
        <dbReference type="Proteomes" id="UP001292094"/>
    </source>
</evidence>